<dbReference type="EMBL" id="JAIWYP010000011">
    <property type="protein sequence ID" value="KAH3738075.1"/>
    <property type="molecule type" value="Genomic_DNA"/>
</dbReference>
<comment type="caution">
    <text evidence="1">The sequence shown here is derived from an EMBL/GenBank/DDBJ whole genome shotgun (WGS) entry which is preliminary data.</text>
</comment>
<accession>A0A9D4D3N8</accession>
<keyword evidence="2" id="KW-1185">Reference proteome</keyword>
<organism evidence="1 2">
    <name type="scientific">Dreissena polymorpha</name>
    <name type="common">Zebra mussel</name>
    <name type="synonym">Mytilus polymorpha</name>
    <dbReference type="NCBI Taxonomy" id="45954"/>
    <lineage>
        <taxon>Eukaryota</taxon>
        <taxon>Metazoa</taxon>
        <taxon>Spiralia</taxon>
        <taxon>Lophotrochozoa</taxon>
        <taxon>Mollusca</taxon>
        <taxon>Bivalvia</taxon>
        <taxon>Autobranchia</taxon>
        <taxon>Heteroconchia</taxon>
        <taxon>Euheterodonta</taxon>
        <taxon>Imparidentia</taxon>
        <taxon>Neoheterodontei</taxon>
        <taxon>Myida</taxon>
        <taxon>Dreissenoidea</taxon>
        <taxon>Dreissenidae</taxon>
        <taxon>Dreissena</taxon>
    </lineage>
</organism>
<protein>
    <submittedName>
        <fullName evidence="1">Uncharacterized protein</fullName>
    </submittedName>
</protein>
<evidence type="ECO:0000313" key="2">
    <source>
        <dbReference type="Proteomes" id="UP000828390"/>
    </source>
</evidence>
<gene>
    <name evidence="1" type="ORF">DPMN_044685</name>
</gene>
<dbReference type="AlphaFoldDB" id="A0A9D4D3N8"/>
<proteinExistence type="predicted"/>
<name>A0A9D4D3N8_DREPO</name>
<sequence>MMLKDHMAAYDFNQRLRRDWCLKAASKTRYRTLNVIRNADVDVLKVMVVYKRLCVFVYFEVDEVLPGLKLHYSRTRSLLHLSYLICLVEYPKDTLCAEC</sequence>
<reference evidence="1" key="1">
    <citation type="journal article" date="2019" name="bioRxiv">
        <title>The Genome of the Zebra Mussel, Dreissena polymorpha: A Resource for Invasive Species Research.</title>
        <authorList>
            <person name="McCartney M.A."/>
            <person name="Auch B."/>
            <person name="Kono T."/>
            <person name="Mallez S."/>
            <person name="Zhang Y."/>
            <person name="Obille A."/>
            <person name="Becker A."/>
            <person name="Abrahante J.E."/>
            <person name="Garbe J."/>
            <person name="Badalamenti J.P."/>
            <person name="Herman A."/>
            <person name="Mangelson H."/>
            <person name="Liachko I."/>
            <person name="Sullivan S."/>
            <person name="Sone E.D."/>
            <person name="Koren S."/>
            <person name="Silverstein K.A.T."/>
            <person name="Beckman K.B."/>
            <person name="Gohl D.M."/>
        </authorList>
    </citation>
    <scope>NUCLEOTIDE SEQUENCE</scope>
    <source>
        <strain evidence="1">Duluth1</strain>
        <tissue evidence="1">Whole animal</tissue>
    </source>
</reference>
<evidence type="ECO:0000313" key="1">
    <source>
        <dbReference type="EMBL" id="KAH3738075.1"/>
    </source>
</evidence>
<dbReference type="Proteomes" id="UP000828390">
    <property type="component" value="Unassembled WGS sequence"/>
</dbReference>
<reference evidence="1" key="2">
    <citation type="submission" date="2020-11" db="EMBL/GenBank/DDBJ databases">
        <authorList>
            <person name="McCartney M.A."/>
            <person name="Auch B."/>
            <person name="Kono T."/>
            <person name="Mallez S."/>
            <person name="Becker A."/>
            <person name="Gohl D.M."/>
            <person name="Silverstein K.A.T."/>
            <person name="Koren S."/>
            <person name="Bechman K.B."/>
            <person name="Herman A."/>
            <person name="Abrahante J.E."/>
            <person name="Garbe J."/>
        </authorList>
    </citation>
    <scope>NUCLEOTIDE SEQUENCE</scope>
    <source>
        <strain evidence="1">Duluth1</strain>
        <tissue evidence="1">Whole animal</tissue>
    </source>
</reference>